<dbReference type="EMBL" id="FMYU01000009">
    <property type="protein sequence ID" value="SDC78074.1"/>
    <property type="molecule type" value="Genomic_DNA"/>
</dbReference>
<dbReference type="InterPro" id="IPR041397">
    <property type="entry name" value="ThiD2"/>
</dbReference>
<organism evidence="2 3">
    <name type="scientific">Desulfurella multipotens</name>
    <dbReference type="NCBI Taxonomy" id="79269"/>
    <lineage>
        <taxon>Bacteria</taxon>
        <taxon>Pseudomonadati</taxon>
        <taxon>Campylobacterota</taxon>
        <taxon>Desulfurellia</taxon>
        <taxon>Desulfurellales</taxon>
        <taxon>Desulfurellaceae</taxon>
        <taxon>Desulfurella</taxon>
    </lineage>
</organism>
<dbReference type="RefSeq" id="WP_025391248.1">
    <property type="nucleotide sequence ID" value="NZ_FMYU01000009.1"/>
</dbReference>
<dbReference type="AlphaFoldDB" id="A0A1G6PET8"/>
<evidence type="ECO:0000313" key="2">
    <source>
        <dbReference type="EMBL" id="SDC78074.1"/>
    </source>
</evidence>
<keyword evidence="3" id="KW-1185">Reference proteome</keyword>
<dbReference type="Pfam" id="PF17792">
    <property type="entry name" value="ThiD2"/>
    <property type="match status" value="1"/>
</dbReference>
<accession>A0A1G6PET8</accession>
<evidence type="ECO:0000313" key="3">
    <source>
        <dbReference type="Proteomes" id="UP000199411"/>
    </source>
</evidence>
<dbReference type="OrthoDB" id="9812206at2"/>
<dbReference type="Proteomes" id="UP000199411">
    <property type="component" value="Unassembled WGS sequence"/>
</dbReference>
<protein>
    <submittedName>
        <fullName evidence="2">Thiamine-phosphate pyrophosphorylase</fullName>
    </submittedName>
</protein>
<gene>
    <name evidence="2" type="ORF">SAMN05660835_01341</name>
</gene>
<name>A0A1G6PET8_9BACT</name>
<feature type="domain" description="ThiD2" evidence="1">
    <location>
        <begin position="9"/>
        <end position="130"/>
    </location>
</feature>
<evidence type="ECO:0000259" key="1">
    <source>
        <dbReference type="Pfam" id="PF17792"/>
    </source>
</evidence>
<sequence>MESSAACKRIIDANLNRSKEALRVVEDIIRFEYDDEELATFSKSIRALLGSIAKKHIDSIEHRDTQNDCLTKVTLKEEKNRDSLFDVLIANFKRTEESLRVLEEVFKLIDIDSSLLCKHARYDTYILEKKVYDRYKKH</sequence>
<reference evidence="3" key="1">
    <citation type="submission" date="2016-10" db="EMBL/GenBank/DDBJ databases">
        <authorList>
            <person name="Varghese N."/>
            <person name="Submissions S."/>
        </authorList>
    </citation>
    <scope>NUCLEOTIDE SEQUENCE [LARGE SCALE GENOMIC DNA]</scope>
    <source>
        <strain evidence="3">DSM 8415</strain>
    </source>
</reference>
<proteinExistence type="predicted"/>